<dbReference type="GO" id="GO:0046872">
    <property type="term" value="F:metal ion binding"/>
    <property type="evidence" value="ECO:0007669"/>
    <property type="project" value="UniProtKB-KW"/>
</dbReference>
<dbReference type="InterPro" id="IPR036465">
    <property type="entry name" value="vWFA_dom_sf"/>
</dbReference>
<evidence type="ECO:0000259" key="17">
    <source>
        <dbReference type="PROSITE" id="PS50234"/>
    </source>
</evidence>
<organism evidence="18">
    <name type="scientific">Darwinula stevensoni</name>
    <dbReference type="NCBI Taxonomy" id="69355"/>
    <lineage>
        <taxon>Eukaryota</taxon>
        <taxon>Metazoa</taxon>
        <taxon>Ecdysozoa</taxon>
        <taxon>Arthropoda</taxon>
        <taxon>Crustacea</taxon>
        <taxon>Oligostraca</taxon>
        <taxon>Ostracoda</taxon>
        <taxon>Podocopa</taxon>
        <taxon>Podocopida</taxon>
        <taxon>Darwinulocopina</taxon>
        <taxon>Darwinuloidea</taxon>
        <taxon>Darwinulidae</taxon>
        <taxon>Darwinula</taxon>
    </lineage>
</organism>
<evidence type="ECO:0000256" key="16">
    <source>
        <dbReference type="SAM" id="SignalP"/>
    </source>
</evidence>
<reference evidence="18" key="1">
    <citation type="submission" date="2020-11" db="EMBL/GenBank/DDBJ databases">
        <authorList>
            <person name="Tran Van P."/>
        </authorList>
    </citation>
    <scope>NUCLEOTIDE SEQUENCE</scope>
</reference>
<keyword evidence="19" id="KW-1185">Reference proteome</keyword>
<dbReference type="InterPro" id="IPR051173">
    <property type="entry name" value="Ca_channel_alpha-2/delta"/>
</dbReference>
<evidence type="ECO:0000256" key="15">
    <source>
        <dbReference type="ARBA" id="ARBA00023303"/>
    </source>
</evidence>
<dbReference type="EMBL" id="CAJPEV010001748">
    <property type="protein sequence ID" value="CAG0894167.1"/>
    <property type="molecule type" value="Genomic_DNA"/>
</dbReference>
<evidence type="ECO:0000256" key="10">
    <source>
        <dbReference type="ARBA" id="ARBA00022989"/>
    </source>
</evidence>
<evidence type="ECO:0000256" key="3">
    <source>
        <dbReference type="ARBA" id="ARBA00022568"/>
    </source>
</evidence>
<dbReference type="OrthoDB" id="10054666at2759"/>
<dbReference type="PROSITE" id="PS50234">
    <property type="entry name" value="VWFA"/>
    <property type="match status" value="1"/>
</dbReference>
<evidence type="ECO:0000256" key="9">
    <source>
        <dbReference type="ARBA" id="ARBA00022882"/>
    </source>
</evidence>
<keyword evidence="2" id="KW-0813">Transport</keyword>
<keyword evidence="13" id="KW-1015">Disulfide bond</keyword>
<evidence type="ECO:0000256" key="1">
    <source>
        <dbReference type="ARBA" id="ARBA00004479"/>
    </source>
</evidence>
<keyword evidence="3" id="KW-0109">Calcium transport</keyword>
<keyword evidence="4" id="KW-0107">Calcium channel</keyword>
<dbReference type="InterPro" id="IPR002035">
    <property type="entry name" value="VWF_A"/>
</dbReference>
<keyword evidence="14" id="KW-0325">Glycoprotein</keyword>
<dbReference type="Pfam" id="PF08399">
    <property type="entry name" value="VWA_N"/>
    <property type="match status" value="1"/>
</dbReference>
<keyword evidence="12" id="KW-0472">Membrane</keyword>
<gene>
    <name evidence="18" type="ORF">DSTB1V02_LOCUS8036</name>
</gene>
<feature type="signal peptide" evidence="16">
    <location>
        <begin position="1"/>
        <end position="26"/>
    </location>
</feature>
<evidence type="ECO:0000256" key="14">
    <source>
        <dbReference type="ARBA" id="ARBA00023180"/>
    </source>
</evidence>
<dbReference type="SMART" id="SM00327">
    <property type="entry name" value="VWA"/>
    <property type="match status" value="1"/>
</dbReference>
<keyword evidence="11" id="KW-0406">Ion transport</keyword>
<feature type="domain" description="VWFA" evidence="17">
    <location>
        <begin position="237"/>
        <end position="422"/>
    </location>
</feature>
<dbReference type="EMBL" id="LR901265">
    <property type="protein sequence ID" value="CAD7248216.1"/>
    <property type="molecule type" value="Genomic_DNA"/>
</dbReference>
<sequence length="1036" mass="116076">MSASRVYLFTCPLLFLFFLLFPTCHLQRGVQKRFPELSRIRSWQRDVDVALEKMFKSTSNADIMERGYGRLRSFWQVSQEDVFIPKEVVQEVKTISSKIFEESLEALKILRDTIESHARNFSFEVWTATDDESKDLKHVGGLLLSEDISGYQLPVDVHKGTYIKQEIKFSKVLDAAFRENQRTKKGIKWQYFASPSGLYRRYPIQRWPDGEGNDIEPDVFDVRWQPWYLATASSPKDIIMLIDTSGSVHGQVLQLLKLTAKMLLNTLGEDDYILIANFAEDVHSISCGEEMVPVTKANRAYLFQQLDELKDHGKADFSRALRYAYKKFEQLAEKMNHEPCNQMILFLSDGGTEDVGELVKSHQKEFRKDGCPIRIFSYSIGPHPIPQSALRTMACNSNGTFTSIHTMSAVRSRVLKSYIPTLNRPLALYKANVIPGDVVAWTSGFPDPGGAGLVISLTVPVFNYSTDSSTPEFSKFLGVVGVDISIKHLIETITTRKQLPPNALDSPYSYGFFLNENGILAYHPRLLPLHKSPVHQPSALGLDILDLEPWVKKIRDSLISRGNGSPDLEALVLAGFRYAFAKKLRYIHTNLQPSPLNYALVTLEAGDKRFQVRGRFTDWNRYSSQVTVQAPNMFIANWASCGGSLDNCSDHLKLDMAASLELLRNWSSVEVHPRADGIENRFIITAGGLTLPPSSNSELHRSQFFTQAAMHSQGILLSVTGTPEDPHVHLIKAIRPSEGPPTSLAAVVGVGIDVEYLNEPVQTPLLQVIPDEKSCRNPKELHCLMVDESGTIISSNVDPGAYIGRSLATKDSGLMNALVNEGLFKRLELHDYDGKCRKRRVTAAASRFETLLAWVPTLISYSWWESILATVTGALEPEVVKKIDEKESCILQMSRFYTPPGFRSTIRGEFSPNCSWADYKGLRQPDDIDCSRRQFTAHQLTKVPNGFLIIAEPPCPCESRPMLSDYELASQDSGMSIRVNGSHTCMMGGLRRVRRSSCYACHRKEGDTCGCSALNGSILPMILFLVLLICGSKILS</sequence>
<dbReference type="GO" id="GO:0005891">
    <property type="term" value="C:voltage-gated calcium channel complex"/>
    <property type="evidence" value="ECO:0007669"/>
    <property type="project" value="TreeGrafter"/>
</dbReference>
<keyword evidence="7 16" id="KW-0732">Signal</keyword>
<dbReference type="AlphaFoldDB" id="A0A7R8XLF1"/>
<dbReference type="Proteomes" id="UP000677054">
    <property type="component" value="Unassembled WGS sequence"/>
</dbReference>
<dbReference type="GO" id="GO:0005245">
    <property type="term" value="F:voltage-gated calcium channel activity"/>
    <property type="evidence" value="ECO:0007669"/>
    <property type="project" value="TreeGrafter"/>
</dbReference>
<keyword evidence="10" id="KW-1133">Transmembrane helix</keyword>
<keyword evidence="8" id="KW-0106">Calcium</keyword>
<comment type="subcellular location">
    <subcellularLocation>
        <location evidence="1">Membrane</location>
        <topology evidence="1">Single-pass type I membrane protein</topology>
    </subcellularLocation>
</comment>
<accession>A0A7R8XLF1</accession>
<dbReference type="PANTHER" id="PTHR10166:SF37">
    <property type="entry name" value="STOLID, ISOFORM H"/>
    <property type="match status" value="1"/>
</dbReference>
<evidence type="ECO:0000256" key="13">
    <source>
        <dbReference type="ARBA" id="ARBA00023157"/>
    </source>
</evidence>
<feature type="chain" id="PRO_5036402546" description="VWFA domain-containing protein" evidence="16">
    <location>
        <begin position="27"/>
        <end position="1036"/>
    </location>
</feature>
<proteinExistence type="predicted"/>
<evidence type="ECO:0000256" key="12">
    <source>
        <dbReference type="ARBA" id="ARBA00023136"/>
    </source>
</evidence>
<dbReference type="Pfam" id="PF08473">
    <property type="entry name" value="VGCC_alpha2"/>
    <property type="match status" value="1"/>
</dbReference>
<dbReference type="SUPFAM" id="SSF53300">
    <property type="entry name" value="vWA-like"/>
    <property type="match status" value="1"/>
</dbReference>
<dbReference type="Pfam" id="PF00092">
    <property type="entry name" value="VWA"/>
    <property type="match status" value="1"/>
</dbReference>
<evidence type="ECO:0000256" key="4">
    <source>
        <dbReference type="ARBA" id="ARBA00022673"/>
    </source>
</evidence>
<keyword evidence="6" id="KW-0479">Metal-binding</keyword>
<evidence type="ECO:0000256" key="11">
    <source>
        <dbReference type="ARBA" id="ARBA00023065"/>
    </source>
</evidence>
<protein>
    <recommendedName>
        <fullName evidence="17">VWFA domain-containing protein</fullName>
    </recommendedName>
</protein>
<dbReference type="PANTHER" id="PTHR10166">
    <property type="entry name" value="VOLTAGE-DEPENDENT CALCIUM CHANNEL SUBUNIT ALPHA-2/DELTA-RELATED"/>
    <property type="match status" value="1"/>
</dbReference>
<evidence type="ECO:0000256" key="6">
    <source>
        <dbReference type="ARBA" id="ARBA00022723"/>
    </source>
</evidence>
<dbReference type="InterPro" id="IPR013680">
    <property type="entry name" value="VDCC_a2/dsu"/>
</dbReference>
<dbReference type="Gene3D" id="3.40.50.410">
    <property type="entry name" value="von Willebrand factor, type A domain"/>
    <property type="match status" value="1"/>
</dbReference>
<keyword evidence="15" id="KW-0407">Ion channel</keyword>
<keyword evidence="5" id="KW-0812">Transmembrane</keyword>
<evidence type="ECO:0000256" key="7">
    <source>
        <dbReference type="ARBA" id="ARBA00022729"/>
    </source>
</evidence>
<evidence type="ECO:0000313" key="19">
    <source>
        <dbReference type="Proteomes" id="UP000677054"/>
    </source>
</evidence>
<keyword evidence="9" id="KW-0851">Voltage-gated channel</keyword>
<dbReference type="InterPro" id="IPR013608">
    <property type="entry name" value="VWA_N"/>
</dbReference>
<evidence type="ECO:0000256" key="8">
    <source>
        <dbReference type="ARBA" id="ARBA00022837"/>
    </source>
</evidence>
<evidence type="ECO:0000313" key="18">
    <source>
        <dbReference type="EMBL" id="CAD7248216.1"/>
    </source>
</evidence>
<name>A0A7R8XLF1_9CRUS</name>
<evidence type="ECO:0000256" key="2">
    <source>
        <dbReference type="ARBA" id="ARBA00022448"/>
    </source>
</evidence>
<evidence type="ECO:0000256" key="5">
    <source>
        <dbReference type="ARBA" id="ARBA00022692"/>
    </source>
</evidence>